<sequence>SGGQTGSGLDWMIVGGESGPHARPMHPDWARSIRDQCAAWGVPFFFKQWGAWREAFSDECAVVQDGMEPREWTPYVNPDGSSGECCWYFHPDEDDSLSNWTGQPADNLAPMLKVGKNAAGRLLDGREHNDLAWRMP</sequence>
<dbReference type="EMBL" id="LAZR01063364">
    <property type="protein sequence ID" value="KKK59646.1"/>
    <property type="molecule type" value="Genomic_DNA"/>
</dbReference>
<evidence type="ECO:0008006" key="2">
    <source>
        <dbReference type="Google" id="ProtNLM"/>
    </source>
</evidence>
<organism evidence="1">
    <name type="scientific">marine sediment metagenome</name>
    <dbReference type="NCBI Taxonomy" id="412755"/>
    <lineage>
        <taxon>unclassified sequences</taxon>
        <taxon>metagenomes</taxon>
        <taxon>ecological metagenomes</taxon>
    </lineage>
</organism>
<name>A0A0F8ZI52_9ZZZZ</name>
<gene>
    <name evidence="1" type="ORF">LCGC14_3032300</name>
</gene>
<dbReference type="InterPro" id="IPR011101">
    <property type="entry name" value="DUF5131"/>
</dbReference>
<accession>A0A0F8ZI52</accession>
<feature type="non-terminal residue" evidence="1">
    <location>
        <position position="1"/>
    </location>
</feature>
<dbReference type="AlphaFoldDB" id="A0A0F8ZI52"/>
<reference evidence="1" key="1">
    <citation type="journal article" date="2015" name="Nature">
        <title>Complex archaea that bridge the gap between prokaryotes and eukaryotes.</title>
        <authorList>
            <person name="Spang A."/>
            <person name="Saw J.H."/>
            <person name="Jorgensen S.L."/>
            <person name="Zaremba-Niedzwiedzka K."/>
            <person name="Martijn J."/>
            <person name="Lind A.E."/>
            <person name="van Eijk R."/>
            <person name="Schleper C."/>
            <person name="Guy L."/>
            <person name="Ettema T.J."/>
        </authorList>
    </citation>
    <scope>NUCLEOTIDE SEQUENCE</scope>
</reference>
<dbReference type="Pfam" id="PF07505">
    <property type="entry name" value="DUF5131"/>
    <property type="match status" value="1"/>
</dbReference>
<protein>
    <recommendedName>
        <fullName evidence="2">Phage protein Gp37/Gp68</fullName>
    </recommendedName>
</protein>
<proteinExistence type="predicted"/>
<comment type="caution">
    <text evidence="1">The sequence shown here is derived from an EMBL/GenBank/DDBJ whole genome shotgun (WGS) entry which is preliminary data.</text>
</comment>
<evidence type="ECO:0000313" key="1">
    <source>
        <dbReference type="EMBL" id="KKK59646.1"/>
    </source>
</evidence>